<accession>A0A543KQ59</accession>
<evidence type="ECO:0000259" key="12">
    <source>
        <dbReference type="Pfam" id="PF02163"/>
    </source>
</evidence>
<comment type="cofactor">
    <cofactor evidence="1">
        <name>Zn(2+)</name>
        <dbReference type="ChEBI" id="CHEBI:29105"/>
    </cofactor>
</comment>
<dbReference type="Proteomes" id="UP000315133">
    <property type="component" value="Unassembled WGS sequence"/>
</dbReference>
<evidence type="ECO:0000259" key="13">
    <source>
        <dbReference type="Pfam" id="PF17820"/>
    </source>
</evidence>
<evidence type="ECO:0000313" key="14">
    <source>
        <dbReference type="EMBL" id="TQM97219.1"/>
    </source>
</evidence>
<keyword evidence="8 11" id="KW-1133">Transmembrane helix</keyword>
<gene>
    <name evidence="14" type="ORF">FB476_2123</name>
</gene>
<evidence type="ECO:0000256" key="5">
    <source>
        <dbReference type="ARBA" id="ARBA00022692"/>
    </source>
</evidence>
<keyword evidence="9 14" id="KW-0482">Metalloprotease</keyword>
<evidence type="ECO:0000256" key="4">
    <source>
        <dbReference type="ARBA" id="ARBA00022670"/>
    </source>
</evidence>
<comment type="similarity">
    <text evidence="3">Belongs to the peptidase M50B family.</text>
</comment>
<dbReference type="SUPFAM" id="SSF50156">
    <property type="entry name" value="PDZ domain-like"/>
    <property type="match status" value="1"/>
</dbReference>
<evidence type="ECO:0000256" key="7">
    <source>
        <dbReference type="ARBA" id="ARBA00022833"/>
    </source>
</evidence>
<dbReference type="InterPro" id="IPR004387">
    <property type="entry name" value="Pept_M50_Zn"/>
</dbReference>
<feature type="transmembrane region" description="Helical" evidence="11">
    <location>
        <begin position="408"/>
        <end position="430"/>
    </location>
</feature>
<dbReference type="EMBL" id="VFPU01000001">
    <property type="protein sequence ID" value="TQM97219.1"/>
    <property type="molecule type" value="Genomic_DNA"/>
</dbReference>
<keyword evidence="15" id="KW-1185">Reference proteome</keyword>
<protein>
    <submittedName>
        <fullName evidence="14">RIP metalloprotease RseP</fullName>
    </submittedName>
</protein>
<dbReference type="PANTHER" id="PTHR42837">
    <property type="entry name" value="REGULATOR OF SIGMA-E PROTEASE RSEP"/>
    <property type="match status" value="1"/>
</dbReference>
<dbReference type="AlphaFoldDB" id="A0A543KQ59"/>
<evidence type="ECO:0000256" key="6">
    <source>
        <dbReference type="ARBA" id="ARBA00022801"/>
    </source>
</evidence>
<dbReference type="GO" id="GO:0004222">
    <property type="term" value="F:metalloendopeptidase activity"/>
    <property type="evidence" value="ECO:0007669"/>
    <property type="project" value="InterPro"/>
</dbReference>
<evidence type="ECO:0000256" key="10">
    <source>
        <dbReference type="ARBA" id="ARBA00023136"/>
    </source>
</evidence>
<keyword evidence="10 11" id="KW-0472">Membrane</keyword>
<dbReference type="GO" id="GO:0006508">
    <property type="term" value="P:proteolysis"/>
    <property type="evidence" value="ECO:0007669"/>
    <property type="project" value="UniProtKB-KW"/>
</dbReference>
<organism evidence="14 15">
    <name type="scientific">Ornithinimicrobium humiphilum</name>
    <dbReference type="NCBI Taxonomy" id="125288"/>
    <lineage>
        <taxon>Bacteria</taxon>
        <taxon>Bacillati</taxon>
        <taxon>Actinomycetota</taxon>
        <taxon>Actinomycetes</taxon>
        <taxon>Micrococcales</taxon>
        <taxon>Ornithinimicrobiaceae</taxon>
        <taxon>Ornithinimicrobium</taxon>
    </lineage>
</organism>
<evidence type="ECO:0000256" key="8">
    <source>
        <dbReference type="ARBA" id="ARBA00022989"/>
    </source>
</evidence>
<dbReference type="Pfam" id="PF02163">
    <property type="entry name" value="Peptidase_M50"/>
    <property type="match status" value="1"/>
</dbReference>
<evidence type="ECO:0000256" key="3">
    <source>
        <dbReference type="ARBA" id="ARBA00007931"/>
    </source>
</evidence>
<evidence type="ECO:0000313" key="15">
    <source>
        <dbReference type="Proteomes" id="UP000315133"/>
    </source>
</evidence>
<dbReference type="InterPro" id="IPR041489">
    <property type="entry name" value="PDZ_6"/>
</dbReference>
<feature type="transmembrane region" description="Helical" evidence="11">
    <location>
        <begin position="124"/>
        <end position="146"/>
    </location>
</feature>
<evidence type="ECO:0000256" key="9">
    <source>
        <dbReference type="ARBA" id="ARBA00023049"/>
    </source>
</evidence>
<feature type="transmembrane region" description="Helical" evidence="11">
    <location>
        <begin position="350"/>
        <end position="370"/>
    </location>
</feature>
<dbReference type="PANTHER" id="PTHR42837:SF2">
    <property type="entry name" value="MEMBRANE METALLOPROTEASE ARASP2, CHLOROPLASTIC-RELATED"/>
    <property type="match status" value="1"/>
</dbReference>
<keyword evidence="4 14" id="KW-0645">Protease</keyword>
<dbReference type="GO" id="GO:0016020">
    <property type="term" value="C:membrane"/>
    <property type="evidence" value="ECO:0007669"/>
    <property type="project" value="UniProtKB-SubCell"/>
</dbReference>
<keyword evidence="6" id="KW-0378">Hydrolase</keyword>
<reference evidence="14 15" key="1">
    <citation type="submission" date="2019-06" db="EMBL/GenBank/DDBJ databases">
        <title>Sequencing the genomes of 1000 actinobacteria strains.</title>
        <authorList>
            <person name="Klenk H.-P."/>
        </authorList>
    </citation>
    <scope>NUCLEOTIDE SEQUENCE [LARGE SCALE GENOMIC DNA]</scope>
    <source>
        <strain evidence="14 15">DSM 12362</strain>
    </source>
</reference>
<dbReference type="InterPro" id="IPR036034">
    <property type="entry name" value="PDZ_sf"/>
</dbReference>
<keyword evidence="7" id="KW-0862">Zinc</keyword>
<sequence length="439" mass="46905">MYLLGVLVIVVGIALSIALHEVGHLVPAKKFGVKTTQYMVGFGPTVWSTRRGETEYGLKAVPLGGYVRMIGMFPPRASDGGKLRRATSNPFHQMIEQARQDSLDEVTPGDEHRVFYRLPVWQRLVIMAGGPLMNLVIATVLVTLLLTVHGIGVLTPTVATVAQCANTDVADDDCTGKDPSPALAAGFQEGDTIVAVDGRAVSTWPETTYAIQNAGEQATFTVERDGREETLVADLVMRERPLVTPEGEYQLDDEGELVWGEVGFLGATPTFEYQPQPITDVPAFVGDMFVQTARIVITLPQRLVDVSQAAFGTEDRDPEGPMSVVGVGRVAGDVASGGLGDLTQGVGDRLWVLLSLIASLNMALFVFNLIPLLPLDGGHIAGALWEGVKKTWARLRNRPAPGPVDTAAALPVAYAVAISLLGMTALLIYADIVKPISLG</sequence>
<dbReference type="CDD" id="cd06163">
    <property type="entry name" value="S2P-M50_PDZ_RseP-like"/>
    <property type="match status" value="1"/>
</dbReference>
<evidence type="ECO:0000256" key="1">
    <source>
        <dbReference type="ARBA" id="ARBA00001947"/>
    </source>
</evidence>
<name>A0A543KQ59_9MICO</name>
<feature type="domain" description="PDZ" evidence="13">
    <location>
        <begin position="180"/>
        <end position="224"/>
    </location>
</feature>
<dbReference type="Pfam" id="PF17820">
    <property type="entry name" value="PDZ_6"/>
    <property type="match status" value="1"/>
</dbReference>
<dbReference type="RefSeq" id="WP_337678361.1">
    <property type="nucleotide sequence ID" value="NZ_BAAAIL010000002.1"/>
</dbReference>
<feature type="domain" description="Peptidase M50" evidence="12">
    <location>
        <begin position="9"/>
        <end position="391"/>
    </location>
</feature>
<evidence type="ECO:0000256" key="2">
    <source>
        <dbReference type="ARBA" id="ARBA00004141"/>
    </source>
</evidence>
<keyword evidence="5 11" id="KW-0812">Transmembrane</keyword>
<dbReference type="InterPro" id="IPR008915">
    <property type="entry name" value="Peptidase_M50"/>
</dbReference>
<dbReference type="Gene3D" id="2.30.42.10">
    <property type="match status" value="1"/>
</dbReference>
<proteinExistence type="inferred from homology"/>
<comment type="subcellular location">
    <subcellularLocation>
        <location evidence="2">Membrane</location>
        <topology evidence="2">Multi-pass membrane protein</topology>
    </subcellularLocation>
</comment>
<evidence type="ECO:0000256" key="11">
    <source>
        <dbReference type="SAM" id="Phobius"/>
    </source>
</evidence>
<comment type="caution">
    <text evidence="14">The sequence shown here is derived from an EMBL/GenBank/DDBJ whole genome shotgun (WGS) entry which is preliminary data.</text>
</comment>